<reference evidence="3" key="1">
    <citation type="journal article" date="2019" name="Int. J. Syst. Evol. Microbiol.">
        <title>The Global Catalogue of Microorganisms (GCM) 10K type strain sequencing project: providing services to taxonomists for standard genome sequencing and annotation.</title>
        <authorList>
            <consortium name="The Broad Institute Genomics Platform"/>
            <consortium name="The Broad Institute Genome Sequencing Center for Infectious Disease"/>
            <person name="Wu L."/>
            <person name="Ma J."/>
        </authorList>
    </citation>
    <scope>NUCLEOTIDE SEQUENCE [LARGE SCALE GENOMIC DNA]</scope>
    <source>
        <strain evidence="3">JCM 14546</strain>
    </source>
</reference>
<name>A0ABP5F5N9_9MICO</name>
<dbReference type="Proteomes" id="UP001500755">
    <property type="component" value="Unassembled WGS sequence"/>
</dbReference>
<sequence length="250" mass="28154">MIERIPAPDIAVVDGNGPCLSVIKKHWPDTKVQRCWFHIRQGIHKHLTRRPVLPANRELLALTKALMKVMTMDEAAAWTGQFTAWEAKWASFLKQRTHATSPGAVRPSTASPKASWWYTHLRSRRAHGLLAKVLRAGHMFTWIEHGSPEAPVASTTNALEGGVNAGVKNLLRNHRGLTEEHAVRAVDWFLWHQTADPTDPWALARPEHWTPPRRRRQAGGDEPMGPVEYDSGFSWEDGNGIQQGWGGRTR</sequence>
<dbReference type="RefSeq" id="WP_344310908.1">
    <property type="nucleotide sequence ID" value="NZ_BAAANO010000037.1"/>
</dbReference>
<evidence type="ECO:0000313" key="3">
    <source>
        <dbReference type="Proteomes" id="UP001500755"/>
    </source>
</evidence>
<proteinExistence type="predicted"/>
<dbReference type="EMBL" id="BAAANO010000037">
    <property type="protein sequence ID" value="GAA2015482.1"/>
    <property type="molecule type" value="Genomic_DNA"/>
</dbReference>
<gene>
    <name evidence="2" type="ORF">GCM10009755_29080</name>
</gene>
<feature type="region of interest" description="Disordered" evidence="1">
    <location>
        <begin position="200"/>
        <end position="250"/>
    </location>
</feature>
<comment type="caution">
    <text evidence="2">The sequence shown here is derived from an EMBL/GenBank/DDBJ whole genome shotgun (WGS) entry which is preliminary data.</text>
</comment>
<evidence type="ECO:0000313" key="2">
    <source>
        <dbReference type="EMBL" id="GAA2015482.1"/>
    </source>
</evidence>
<evidence type="ECO:0000256" key="1">
    <source>
        <dbReference type="SAM" id="MobiDB-lite"/>
    </source>
</evidence>
<accession>A0ABP5F5N9</accession>
<feature type="compositionally biased region" description="Gly residues" evidence="1">
    <location>
        <begin position="241"/>
        <end position="250"/>
    </location>
</feature>
<evidence type="ECO:0008006" key="4">
    <source>
        <dbReference type="Google" id="ProtNLM"/>
    </source>
</evidence>
<keyword evidence="3" id="KW-1185">Reference proteome</keyword>
<protein>
    <recommendedName>
        <fullName evidence="4">Transposase</fullName>
    </recommendedName>
</protein>
<organism evidence="2 3">
    <name type="scientific">Brevibacterium samyangense</name>
    <dbReference type="NCBI Taxonomy" id="366888"/>
    <lineage>
        <taxon>Bacteria</taxon>
        <taxon>Bacillati</taxon>
        <taxon>Actinomycetota</taxon>
        <taxon>Actinomycetes</taxon>
        <taxon>Micrococcales</taxon>
        <taxon>Brevibacteriaceae</taxon>
        <taxon>Brevibacterium</taxon>
    </lineage>
</organism>